<organism evidence="2 3">
    <name type="scientific">Amycolatopsis albidoflavus</name>
    <dbReference type="NCBI Taxonomy" id="102226"/>
    <lineage>
        <taxon>Bacteria</taxon>
        <taxon>Bacillati</taxon>
        <taxon>Actinomycetota</taxon>
        <taxon>Actinomycetes</taxon>
        <taxon>Pseudonocardiales</taxon>
        <taxon>Pseudonocardiaceae</taxon>
        <taxon>Amycolatopsis</taxon>
    </lineage>
</organism>
<dbReference type="Gene3D" id="1.10.10.2840">
    <property type="entry name" value="PucR C-terminal helix-turn-helix domain"/>
    <property type="match status" value="1"/>
</dbReference>
<dbReference type="PANTHER" id="PTHR33744">
    <property type="entry name" value="CARBOHYDRATE DIACID REGULATOR"/>
    <property type="match status" value="1"/>
</dbReference>
<evidence type="ECO:0000313" key="2">
    <source>
        <dbReference type="EMBL" id="MFD2481603.1"/>
    </source>
</evidence>
<proteinExistence type="predicted"/>
<dbReference type="PANTHER" id="PTHR33744:SF17">
    <property type="entry name" value="CONSERVED PROTEIN"/>
    <property type="match status" value="1"/>
</dbReference>
<sequence length="518" mass="55083">MTAVDTRPGEPSAADLPPPDGTIRLPLLLSARRGWFSVAAPASGLDRPLTGAVPWDPAQPPGRHQLVLMTTPYPTADELAEALTAVGRARAAALVVRALPAELDFTAAAVPVLVAEKQVGWAEIDTAVRSLLSSARFGAVTPTASGLYDLAESASLALDGAVMITDSAFRVLAFGCAEPVDALTTEMVLARRVPEKVRKRLAQVRKIARLDLPDAGTRWAAPIRSGNTTGGYVVCTPRRSSASVPRVLDEVSTAAAAWFIDEPAGRDDEDTIRAELLRGLLAGSGSLEALTERLGPSRRWRLAALGAITPDRESALARCTRMLNPDTATAILGSLMFVLFPSAPGSGPADFTERLRRRASTDVPLVACLGRPCTTGSEIRAELGPLRHAAGVLAARTAPATAHLTDLLPHVLIAELADLAAEHPALLDGSLDVLRRDPSPRGAEYLNTLRCWFDAGGDATRAAAALRIHRNTFRYRLQRIEELCAVDLDDPVQRFTIELQTRLLASPGGGPRGPWRDG</sequence>
<dbReference type="InterPro" id="IPR051448">
    <property type="entry name" value="CdaR-like_regulators"/>
</dbReference>
<name>A0ABW5HXR5_9PSEU</name>
<dbReference type="Proteomes" id="UP001597542">
    <property type="component" value="Unassembled WGS sequence"/>
</dbReference>
<protein>
    <submittedName>
        <fullName evidence="2">PucR family transcriptional regulator</fullName>
    </submittedName>
</protein>
<comment type="caution">
    <text evidence="2">The sequence shown here is derived from an EMBL/GenBank/DDBJ whole genome shotgun (WGS) entry which is preliminary data.</text>
</comment>
<evidence type="ECO:0000259" key="1">
    <source>
        <dbReference type="Pfam" id="PF13556"/>
    </source>
</evidence>
<dbReference type="RefSeq" id="WP_344273363.1">
    <property type="nucleotide sequence ID" value="NZ_BAAAHV010000011.1"/>
</dbReference>
<evidence type="ECO:0000313" key="3">
    <source>
        <dbReference type="Proteomes" id="UP001597542"/>
    </source>
</evidence>
<keyword evidence="3" id="KW-1185">Reference proteome</keyword>
<dbReference type="Pfam" id="PF13556">
    <property type="entry name" value="HTH_30"/>
    <property type="match status" value="1"/>
</dbReference>
<dbReference type="InterPro" id="IPR042070">
    <property type="entry name" value="PucR_C-HTH_sf"/>
</dbReference>
<feature type="domain" description="PucR C-terminal helix-turn-helix" evidence="1">
    <location>
        <begin position="445"/>
        <end position="502"/>
    </location>
</feature>
<dbReference type="EMBL" id="JBHUKQ010000010">
    <property type="protein sequence ID" value="MFD2481603.1"/>
    <property type="molecule type" value="Genomic_DNA"/>
</dbReference>
<accession>A0ABW5HXR5</accession>
<dbReference type="InterPro" id="IPR025736">
    <property type="entry name" value="PucR_C-HTH_dom"/>
</dbReference>
<gene>
    <name evidence="2" type="ORF">ACFSUT_15070</name>
</gene>
<reference evidence="3" key="1">
    <citation type="journal article" date="2019" name="Int. J. Syst. Evol. Microbiol.">
        <title>The Global Catalogue of Microorganisms (GCM) 10K type strain sequencing project: providing services to taxonomists for standard genome sequencing and annotation.</title>
        <authorList>
            <consortium name="The Broad Institute Genomics Platform"/>
            <consortium name="The Broad Institute Genome Sequencing Center for Infectious Disease"/>
            <person name="Wu L."/>
            <person name="Ma J."/>
        </authorList>
    </citation>
    <scope>NUCLEOTIDE SEQUENCE [LARGE SCALE GENOMIC DNA]</scope>
    <source>
        <strain evidence="3">CGMCC 4.7638</strain>
    </source>
</reference>